<feature type="domain" description="S1 motif" evidence="2">
    <location>
        <begin position="235"/>
        <end position="305"/>
    </location>
</feature>
<feature type="compositionally biased region" description="Low complexity" evidence="1">
    <location>
        <begin position="432"/>
        <end position="458"/>
    </location>
</feature>
<dbReference type="InterPro" id="IPR012340">
    <property type="entry name" value="NA-bd_OB-fold"/>
</dbReference>
<dbReference type="InterPro" id="IPR021869">
    <property type="entry name" value="RNase_Zc3h12_NYN"/>
</dbReference>
<protein>
    <submittedName>
        <fullName evidence="3">Unannotated protein</fullName>
    </submittedName>
</protein>
<evidence type="ECO:0000313" key="3">
    <source>
        <dbReference type="EMBL" id="CAB4812794.1"/>
    </source>
</evidence>
<dbReference type="EMBL" id="CAFAAJ010000115">
    <property type="protein sequence ID" value="CAB4812794.1"/>
    <property type="molecule type" value="Genomic_DNA"/>
</dbReference>
<dbReference type="Pfam" id="PF00575">
    <property type="entry name" value="S1"/>
    <property type="match status" value="1"/>
</dbReference>
<feature type="region of interest" description="Disordered" evidence="1">
    <location>
        <begin position="386"/>
        <end position="458"/>
    </location>
</feature>
<reference evidence="3" key="1">
    <citation type="submission" date="2020-05" db="EMBL/GenBank/DDBJ databases">
        <authorList>
            <person name="Chiriac C."/>
            <person name="Salcher M."/>
            <person name="Ghai R."/>
            <person name="Kavagutti S V."/>
        </authorList>
    </citation>
    <scope>NUCLEOTIDE SEQUENCE</scope>
</reference>
<feature type="compositionally biased region" description="Pro residues" evidence="1">
    <location>
        <begin position="169"/>
        <end position="178"/>
    </location>
</feature>
<dbReference type="Gene3D" id="3.40.50.11980">
    <property type="match status" value="1"/>
</dbReference>
<accession>A0A6J6YWW1</accession>
<name>A0A6J6YWW1_9ZZZZ</name>
<dbReference type="SMART" id="SM00316">
    <property type="entry name" value="S1"/>
    <property type="match status" value="1"/>
</dbReference>
<feature type="region of interest" description="Disordered" evidence="1">
    <location>
        <begin position="141"/>
        <end position="218"/>
    </location>
</feature>
<sequence length="458" mass="47219">MSRLVVVDGSNIATEGRTIPSLKQLNEAVLAFMEENPDDKISVVVDATFGHRIDPKEIDDFNEAVENNEIVAPPAGAVGRGDGFVLAIADKKSATILSNDSYQEFHGQYDWLFDEGRLIGGKPVPNIGWVFILRVPVRGPKSRQSVKDAKRKRSDVRPTKASKEANQPMPVPKAPPPGATLGDRGTKGRRRGSGRGAAKEVAPALVPSATSTSVSTPPQHTNDLLSFLGFVEHHPVGSTVNGTVVSYSSHGAYVAIGDVFGYVPMRLMSDPPPRSAREMIGMSDAVSLVVAGFNPGRRGIDLALPGMVAASGEPAGPVKATGARRGAKRPAKKEPVAKKVVAKAPAKKAPAKAAAPAKKAVAKAPAKKAPVKAAAPAKKAVAKAAAPAKKAVAKVPVKAAAPAKKVAAKAPVKAAAPAKKAATKAPAKKVPVKAAAPAKKAAAKAPAKKAAAPRGARR</sequence>
<gene>
    <name evidence="3" type="ORF">UFOPK3001_01665</name>
</gene>
<proteinExistence type="predicted"/>
<dbReference type="Pfam" id="PF11977">
    <property type="entry name" value="RNase_Zc3h12a"/>
    <property type="match status" value="1"/>
</dbReference>
<dbReference type="AlphaFoldDB" id="A0A6J6YWW1"/>
<feature type="region of interest" description="Disordered" evidence="1">
    <location>
        <begin position="313"/>
        <end position="335"/>
    </location>
</feature>
<evidence type="ECO:0000256" key="1">
    <source>
        <dbReference type="SAM" id="MobiDB-lite"/>
    </source>
</evidence>
<evidence type="ECO:0000259" key="2">
    <source>
        <dbReference type="SMART" id="SM00316"/>
    </source>
</evidence>
<feature type="compositionally biased region" description="Low complexity" evidence="1">
    <location>
        <begin position="386"/>
        <end position="425"/>
    </location>
</feature>
<dbReference type="InterPro" id="IPR003029">
    <property type="entry name" value="S1_domain"/>
</dbReference>
<organism evidence="3">
    <name type="scientific">freshwater metagenome</name>
    <dbReference type="NCBI Taxonomy" id="449393"/>
    <lineage>
        <taxon>unclassified sequences</taxon>
        <taxon>metagenomes</taxon>
        <taxon>ecological metagenomes</taxon>
    </lineage>
</organism>
<dbReference type="SUPFAM" id="SSF50249">
    <property type="entry name" value="Nucleic acid-binding proteins"/>
    <property type="match status" value="1"/>
</dbReference>
<dbReference type="Gene3D" id="2.40.50.140">
    <property type="entry name" value="Nucleic acid-binding proteins"/>
    <property type="match status" value="1"/>
</dbReference>
<feature type="compositionally biased region" description="Low complexity" evidence="1">
    <location>
        <begin position="206"/>
        <end position="218"/>
    </location>
</feature>
<dbReference type="GO" id="GO:0003676">
    <property type="term" value="F:nucleic acid binding"/>
    <property type="evidence" value="ECO:0007669"/>
    <property type="project" value="InterPro"/>
</dbReference>